<evidence type="ECO:0000313" key="5">
    <source>
        <dbReference type="EMBL" id="MVQ48589.1"/>
    </source>
</evidence>
<organism evidence="5 6">
    <name type="scientific">Nocardioides agri</name>
    <dbReference type="NCBI Taxonomy" id="2682843"/>
    <lineage>
        <taxon>Bacteria</taxon>
        <taxon>Bacillati</taxon>
        <taxon>Actinomycetota</taxon>
        <taxon>Actinomycetes</taxon>
        <taxon>Propionibacteriales</taxon>
        <taxon>Nocardioidaceae</taxon>
        <taxon>Nocardioides</taxon>
    </lineage>
</organism>
<feature type="domain" description="OmpR/PhoB-type" evidence="4">
    <location>
        <begin position="102"/>
        <end position="200"/>
    </location>
</feature>
<feature type="region of interest" description="Disordered" evidence="3">
    <location>
        <begin position="73"/>
        <end position="97"/>
    </location>
</feature>
<dbReference type="AlphaFoldDB" id="A0A6L6XMV0"/>
<dbReference type="PANTHER" id="PTHR43433">
    <property type="entry name" value="HYDROLASE, ALPHA/BETA FOLD FAMILY PROTEIN"/>
    <property type="match status" value="1"/>
</dbReference>
<keyword evidence="6" id="KW-1185">Reference proteome</keyword>
<evidence type="ECO:0000313" key="6">
    <source>
        <dbReference type="Proteomes" id="UP000473525"/>
    </source>
</evidence>
<dbReference type="SUPFAM" id="SSF53474">
    <property type="entry name" value="alpha/beta-Hydrolases"/>
    <property type="match status" value="1"/>
</dbReference>
<feature type="compositionally biased region" description="Low complexity" evidence="3">
    <location>
        <begin position="14"/>
        <end position="33"/>
    </location>
</feature>
<dbReference type="EMBL" id="WSEK01000004">
    <property type="protein sequence ID" value="MVQ48589.1"/>
    <property type="molecule type" value="Genomic_DNA"/>
</dbReference>
<evidence type="ECO:0000256" key="3">
    <source>
        <dbReference type="SAM" id="MobiDB-lite"/>
    </source>
</evidence>
<feature type="DNA-binding region" description="OmpR/PhoB-type" evidence="2">
    <location>
        <begin position="102"/>
        <end position="200"/>
    </location>
</feature>
<dbReference type="GO" id="GO:0003677">
    <property type="term" value="F:DNA binding"/>
    <property type="evidence" value="ECO:0007669"/>
    <property type="project" value="UniProtKB-UniRule"/>
</dbReference>
<dbReference type="GO" id="GO:0006355">
    <property type="term" value="P:regulation of DNA-templated transcription"/>
    <property type="evidence" value="ECO:0007669"/>
    <property type="project" value="InterPro"/>
</dbReference>
<feature type="region of interest" description="Disordered" evidence="3">
    <location>
        <begin position="1"/>
        <end position="45"/>
    </location>
</feature>
<name>A0A6L6XMV0_9ACTN</name>
<evidence type="ECO:0000256" key="2">
    <source>
        <dbReference type="PROSITE-ProRule" id="PRU01091"/>
    </source>
</evidence>
<dbReference type="SUPFAM" id="SSF46894">
    <property type="entry name" value="C-terminal effector domain of the bipartite response regulators"/>
    <property type="match status" value="1"/>
</dbReference>
<dbReference type="Pfam" id="PF00486">
    <property type="entry name" value="Trans_reg_C"/>
    <property type="match status" value="1"/>
</dbReference>
<keyword evidence="1 2" id="KW-0238">DNA-binding</keyword>
<dbReference type="PANTHER" id="PTHR43433:SF5">
    <property type="entry name" value="AB HYDROLASE-1 DOMAIN-CONTAINING PROTEIN"/>
    <property type="match status" value="1"/>
</dbReference>
<protein>
    <submittedName>
        <fullName evidence="5">Alpha/beta fold hydrolase</fullName>
    </submittedName>
</protein>
<dbReference type="PRINTS" id="PR00111">
    <property type="entry name" value="ABHYDROLASE"/>
</dbReference>
<dbReference type="Pfam" id="PF00561">
    <property type="entry name" value="Abhydrolase_1"/>
    <property type="match status" value="1"/>
</dbReference>
<feature type="compositionally biased region" description="Polar residues" evidence="3">
    <location>
        <begin position="1"/>
        <end position="13"/>
    </location>
</feature>
<gene>
    <name evidence="5" type="ORF">GON03_05305</name>
</gene>
<reference evidence="5 6" key="1">
    <citation type="submission" date="2019-12" db="EMBL/GenBank/DDBJ databases">
        <authorList>
            <person name="Huq M.A."/>
        </authorList>
    </citation>
    <scope>NUCLEOTIDE SEQUENCE [LARGE SCALE GENOMIC DNA]</scope>
    <source>
        <strain evidence="5 6">MAH-18</strain>
    </source>
</reference>
<dbReference type="Proteomes" id="UP000473525">
    <property type="component" value="Unassembled WGS sequence"/>
</dbReference>
<dbReference type="InterPro" id="IPR000073">
    <property type="entry name" value="AB_hydrolase_1"/>
</dbReference>
<dbReference type="PROSITE" id="PS51755">
    <property type="entry name" value="OMPR_PHOB"/>
    <property type="match status" value="1"/>
</dbReference>
<comment type="caution">
    <text evidence="5">The sequence shown here is derived from an EMBL/GenBank/DDBJ whole genome shotgun (WGS) entry which is preliminary data.</text>
</comment>
<dbReference type="InterPro" id="IPR050471">
    <property type="entry name" value="AB_hydrolase"/>
</dbReference>
<dbReference type="GO" id="GO:0000160">
    <property type="term" value="P:phosphorelay signal transduction system"/>
    <property type="evidence" value="ECO:0007669"/>
    <property type="project" value="InterPro"/>
</dbReference>
<sequence>MTSRSTIVTSSKVSASTRAATSPPIPAPSTTARLPRPRRVSSIASSSCPRWPVRADHVGSRWSLPAARSWRRSGDWPETAAPAGLSPSRGGSTLRRSREDGVSVYRFEDCELDLRRRELRRAGVAVHVEPQVFDVLAHLIRHRDRVVTKTELLDEVWGDRFVSDATLTSRLKAARQAVGDDGRGQRLIATVHGVGYRFCGDVVGEEAHPDAGASLPPVRHRDTQEIRYCHSPDGVSIAYATSGSGPPLVKAANWLTHLDIEWQSPIWAHWIDALSHGRRLVRYDERGCGLSDWEVTDFSLDAWVEDLELVVDSVGLERFPLIGLSQGGAVAIAYAVRHPDRVTRLVLVGAYARGRMQRAATVEEREEADLDLRVARVAWRRDDPAYRQVFAAQFLPDAPRVLWEAFNQMQRATTSTDNVVHFLDAFAHLDVSAIAPQVACPTLIAHARRDQRVPESQARELAALIPASVLHLVDSGNHIVLHDDPAWPDLVRRIDHFLVAG</sequence>
<evidence type="ECO:0000259" key="4">
    <source>
        <dbReference type="PROSITE" id="PS51755"/>
    </source>
</evidence>
<dbReference type="Gene3D" id="1.10.10.10">
    <property type="entry name" value="Winged helix-like DNA-binding domain superfamily/Winged helix DNA-binding domain"/>
    <property type="match status" value="1"/>
</dbReference>
<accession>A0A6L6XMV0</accession>
<dbReference type="CDD" id="cd00383">
    <property type="entry name" value="trans_reg_C"/>
    <property type="match status" value="1"/>
</dbReference>
<keyword evidence="5" id="KW-0378">Hydrolase</keyword>
<dbReference type="InterPro" id="IPR029058">
    <property type="entry name" value="AB_hydrolase_fold"/>
</dbReference>
<dbReference type="SMART" id="SM00862">
    <property type="entry name" value="Trans_reg_C"/>
    <property type="match status" value="1"/>
</dbReference>
<dbReference type="Gene3D" id="3.40.50.1820">
    <property type="entry name" value="alpha/beta hydrolase"/>
    <property type="match status" value="1"/>
</dbReference>
<proteinExistence type="predicted"/>
<dbReference type="InterPro" id="IPR036388">
    <property type="entry name" value="WH-like_DNA-bd_sf"/>
</dbReference>
<evidence type="ECO:0000256" key="1">
    <source>
        <dbReference type="ARBA" id="ARBA00023125"/>
    </source>
</evidence>
<dbReference type="InterPro" id="IPR016032">
    <property type="entry name" value="Sig_transdc_resp-reg_C-effctor"/>
</dbReference>
<dbReference type="GO" id="GO:0016787">
    <property type="term" value="F:hydrolase activity"/>
    <property type="evidence" value="ECO:0007669"/>
    <property type="project" value="UniProtKB-KW"/>
</dbReference>
<dbReference type="InterPro" id="IPR001867">
    <property type="entry name" value="OmpR/PhoB-type_DNA-bd"/>
</dbReference>